<dbReference type="InterPro" id="IPR014710">
    <property type="entry name" value="RmlC-like_jellyroll"/>
</dbReference>
<reference evidence="8" key="1">
    <citation type="journal article" date="2020" name="mSystems">
        <title>Genome- and Community-Level Interaction Insights into Carbon Utilization and Element Cycling Functions of Hydrothermarchaeota in Hydrothermal Sediment.</title>
        <authorList>
            <person name="Zhou Z."/>
            <person name="Liu Y."/>
            <person name="Xu W."/>
            <person name="Pan J."/>
            <person name="Luo Z.H."/>
            <person name="Li M."/>
        </authorList>
    </citation>
    <scope>NUCLEOTIDE SEQUENCE [LARGE SCALE GENOMIC DNA]</scope>
    <source>
        <strain evidence="8">SpSt-26</strain>
    </source>
</reference>
<dbReference type="EMBL" id="DSLA01000020">
    <property type="protein sequence ID" value="HEH34775.1"/>
    <property type="molecule type" value="Genomic_DNA"/>
</dbReference>
<proteinExistence type="inferred from homology"/>
<dbReference type="InterPro" id="IPR010551">
    <property type="entry name" value="G6P_isomerase_prok"/>
</dbReference>
<evidence type="ECO:0000256" key="3">
    <source>
        <dbReference type="ARBA" id="ARBA00011952"/>
    </source>
</evidence>
<evidence type="ECO:0000256" key="6">
    <source>
        <dbReference type="ARBA" id="ARBA00029321"/>
    </source>
</evidence>
<name>A0A7J2TGU6_ARCFL</name>
<evidence type="ECO:0000313" key="8">
    <source>
        <dbReference type="EMBL" id="HEH34775.1"/>
    </source>
</evidence>
<evidence type="ECO:0000256" key="5">
    <source>
        <dbReference type="ARBA" id="ARBA00023152"/>
    </source>
</evidence>
<accession>A0A7J2TGU6</accession>
<evidence type="ECO:0000259" key="7">
    <source>
        <dbReference type="Pfam" id="PF06560"/>
    </source>
</evidence>
<comment type="caution">
    <text evidence="8">The sequence shown here is derived from an EMBL/GenBank/DDBJ whole genome shotgun (WGS) entry which is preliminary data.</text>
</comment>
<comment type="similarity">
    <text evidence="2">Belongs to the archaeal-type GPI family.</text>
</comment>
<dbReference type="InterPro" id="IPR011051">
    <property type="entry name" value="RmlC_Cupin_sf"/>
</dbReference>
<dbReference type="CDD" id="cd02218">
    <property type="entry name" value="cupin_PGI"/>
    <property type="match status" value="1"/>
</dbReference>
<dbReference type="GO" id="GO:0006094">
    <property type="term" value="P:gluconeogenesis"/>
    <property type="evidence" value="ECO:0007669"/>
    <property type="project" value="UniProtKB-KW"/>
</dbReference>
<protein>
    <recommendedName>
        <fullName evidence="3">glucose-6-phosphate isomerase</fullName>
        <ecNumber evidence="3">5.3.1.9</ecNumber>
    </recommendedName>
</protein>
<dbReference type="GO" id="GO:0004347">
    <property type="term" value="F:glucose-6-phosphate isomerase activity"/>
    <property type="evidence" value="ECO:0007669"/>
    <property type="project" value="UniProtKB-EC"/>
</dbReference>
<dbReference type="Gene3D" id="2.60.120.10">
    <property type="entry name" value="Jelly Rolls"/>
    <property type="match status" value="1"/>
</dbReference>
<keyword evidence="4" id="KW-0312">Gluconeogenesis</keyword>
<dbReference type="UniPathway" id="UPA00109">
    <property type="reaction ID" value="UER00181"/>
</dbReference>
<dbReference type="SUPFAM" id="SSF51182">
    <property type="entry name" value="RmlC-like cupins"/>
    <property type="match status" value="1"/>
</dbReference>
<evidence type="ECO:0000256" key="4">
    <source>
        <dbReference type="ARBA" id="ARBA00022432"/>
    </source>
</evidence>
<dbReference type="Pfam" id="PF06560">
    <property type="entry name" value="GPI"/>
    <property type="match status" value="1"/>
</dbReference>
<keyword evidence="8" id="KW-0413">Isomerase</keyword>
<dbReference type="GO" id="GO:0005737">
    <property type="term" value="C:cytoplasm"/>
    <property type="evidence" value="ECO:0007669"/>
    <property type="project" value="InterPro"/>
</dbReference>
<feature type="domain" description="Glucose-6-phosphate isomerase prokaryote" evidence="7">
    <location>
        <begin position="15"/>
        <end position="187"/>
    </location>
</feature>
<evidence type="ECO:0000256" key="2">
    <source>
        <dbReference type="ARBA" id="ARBA00006542"/>
    </source>
</evidence>
<dbReference type="EC" id="5.3.1.9" evidence="3"/>
<keyword evidence="5" id="KW-0324">Glycolysis</keyword>
<sequence>MEYQFGDFLFKPEIRKAKDLIPVLAYPEKLERDFDAYYMFRDVYESQEDREKILKHGLRYDLTIIPPASIGEERIKTYGHYHPENSQGMTYPEIYQVIDGEAFFILQKRESGKISDCIVVKAKKNDLVIVPPNYGHVTINPTERVLITSNWVSRDFCSIYEPYTNLRGACYYYIDGKWVRNPMYPEAPKMRFSEPDGSMEEEMYYLLHEIEILEFLKKPEKYFEAAELIKKFKK</sequence>
<evidence type="ECO:0000256" key="1">
    <source>
        <dbReference type="ARBA" id="ARBA00004926"/>
    </source>
</evidence>
<gene>
    <name evidence="8" type="ORF">ENP88_01180</name>
</gene>
<comment type="pathway">
    <text evidence="1">Carbohydrate degradation; glycolysis; D-glyceraldehyde 3-phosphate and glycerone phosphate from D-glucose: step 2/4.</text>
</comment>
<dbReference type="AlphaFoldDB" id="A0A7J2TGU6"/>
<comment type="catalytic activity">
    <reaction evidence="6">
        <text>alpha-D-glucose 6-phosphate = beta-D-fructose 6-phosphate</text>
        <dbReference type="Rhea" id="RHEA:11816"/>
        <dbReference type="ChEBI" id="CHEBI:57634"/>
        <dbReference type="ChEBI" id="CHEBI:58225"/>
        <dbReference type="EC" id="5.3.1.9"/>
    </reaction>
</comment>
<organism evidence="8">
    <name type="scientific">Archaeoglobus fulgidus</name>
    <dbReference type="NCBI Taxonomy" id="2234"/>
    <lineage>
        <taxon>Archaea</taxon>
        <taxon>Methanobacteriati</taxon>
        <taxon>Methanobacteriota</taxon>
        <taxon>Archaeoglobi</taxon>
        <taxon>Archaeoglobales</taxon>
        <taxon>Archaeoglobaceae</taxon>
        <taxon>Archaeoglobus</taxon>
    </lineage>
</organism>
<dbReference type="GO" id="GO:0006096">
    <property type="term" value="P:glycolytic process"/>
    <property type="evidence" value="ECO:0007669"/>
    <property type="project" value="UniProtKB-UniPathway"/>
</dbReference>